<accession>A0A6P5JEM1</accession>
<dbReference type="InterPro" id="IPR000276">
    <property type="entry name" value="GPCR_Rhodpsn"/>
</dbReference>
<keyword evidence="11" id="KW-1185">Reference proteome</keyword>
<dbReference type="GO" id="GO:0005886">
    <property type="term" value="C:plasma membrane"/>
    <property type="evidence" value="ECO:0007669"/>
    <property type="project" value="UniProtKB-SubCell"/>
</dbReference>
<dbReference type="Pfam" id="PF13853">
    <property type="entry name" value="7tm_4"/>
    <property type="match status" value="1"/>
</dbReference>
<dbReference type="PRINTS" id="PR00245">
    <property type="entry name" value="OLFACTORYR"/>
</dbReference>
<feature type="transmembrane region" description="Helical" evidence="9">
    <location>
        <begin position="26"/>
        <end position="49"/>
    </location>
</feature>
<dbReference type="Gene3D" id="1.20.1070.10">
    <property type="entry name" value="Rhodopsin 7-helix transmembrane proteins"/>
    <property type="match status" value="1"/>
</dbReference>
<proteinExistence type="inferred from homology"/>
<feature type="transmembrane region" description="Helical" evidence="9">
    <location>
        <begin position="274"/>
        <end position="293"/>
    </location>
</feature>
<keyword evidence="9" id="KW-0552">Olfaction</keyword>
<evidence type="ECO:0000256" key="7">
    <source>
        <dbReference type="ARBA" id="ARBA00023224"/>
    </source>
</evidence>
<dbReference type="PROSITE" id="PS00237">
    <property type="entry name" value="G_PROTEIN_RECEP_F1_1"/>
    <property type="match status" value="1"/>
</dbReference>
<dbReference type="FunFam" id="1.20.1070.10:FF:000003">
    <property type="entry name" value="Olfactory receptor"/>
    <property type="match status" value="1"/>
</dbReference>
<evidence type="ECO:0000256" key="3">
    <source>
        <dbReference type="ARBA" id="ARBA00022989"/>
    </source>
</evidence>
<sequence length="333" mass="36682">MAFMENSTDVNGFILVGLTDIPELQAVLIIICTLIYIITLVGNLSLIALIWGESTLHTPMYFFLSSLSLVDLGSSSAIIPKVIAGVFTGDKTISYNGCATQMFFFVIFVTTENYLLASMAYDRHVAVCKPLHYSTIMSSRMCAGLTISSYVCGSLNSSVHTGCTFSLSFCSSNIVNHFFCDIPPILTLSCSDICLTELLVCIVGAFNMAFALLVIVTSYLSIFIAILRIHSNEGRQKAFFTCASHIFAVSLFYGATIFIYLQPSSAHSMDTDKMASVFYTMIIPMLNPLVYSLRNKDVKNAFRKATERAAINISFTFKDLPQKLIHTICLLNT</sequence>
<dbReference type="AlphaFoldDB" id="A0A6P5JEM1"/>
<dbReference type="InParanoid" id="A0A6P5JEM1"/>
<dbReference type="PROSITE" id="PS50262">
    <property type="entry name" value="G_PROTEIN_RECEP_F1_2"/>
    <property type="match status" value="1"/>
</dbReference>
<evidence type="ECO:0000256" key="4">
    <source>
        <dbReference type="ARBA" id="ARBA00023040"/>
    </source>
</evidence>
<keyword evidence="5 9" id="KW-0472">Membrane</keyword>
<evidence type="ECO:0000313" key="11">
    <source>
        <dbReference type="Proteomes" id="UP000515140"/>
    </source>
</evidence>
<evidence type="ECO:0000256" key="5">
    <source>
        <dbReference type="ARBA" id="ARBA00023136"/>
    </source>
</evidence>
<dbReference type="KEGG" id="pcw:110200769"/>
<dbReference type="GO" id="GO:0004930">
    <property type="term" value="F:G protein-coupled receptor activity"/>
    <property type="evidence" value="ECO:0007669"/>
    <property type="project" value="UniProtKB-KW"/>
</dbReference>
<evidence type="ECO:0000313" key="12">
    <source>
        <dbReference type="RefSeq" id="XP_020831833.1"/>
    </source>
</evidence>
<dbReference type="InterPro" id="IPR000725">
    <property type="entry name" value="Olfact_rcpt"/>
</dbReference>
<keyword evidence="3 9" id="KW-1133">Transmembrane helix</keyword>
<keyword evidence="4 8" id="KW-0297">G-protein coupled receptor</keyword>
<feature type="transmembrane region" description="Helical" evidence="9">
    <location>
        <begin position="205"/>
        <end position="227"/>
    </location>
</feature>
<evidence type="ECO:0000256" key="9">
    <source>
        <dbReference type="RuleBase" id="RU363047"/>
    </source>
</evidence>
<feature type="transmembrane region" description="Helical" evidence="9">
    <location>
        <begin position="61"/>
        <end position="83"/>
    </location>
</feature>
<dbReference type="SUPFAM" id="SSF81321">
    <property type="entry name" value="Family A G protein-coupled receptor-like"/>
    <property type="match status" value="1"/>
</dbReference>
<comment type="subcellular location">
    <subcellularLocation>
        <location evidence="9">Cell membrane</location>
        <topology evidence="9">Multi-pass membrane protein</topology>
    </subcellularLocation>
    <subcellularLocation>
        <location evidence="1">Membrane</location>
        <topology evidence="1">Multi-pass membrane protein</topology>
    </subcellularLocation>
</comment>
<feature type="transmembrane region" description="Helical" evidence="9">
    <location>
        <begin position="103"/>
        <end position="121"/>
    </location>
</feature>
<dbReference type="InterPro" id="IPR017452">
    <property type="entry name" value="GPCR_Rhodpsn_7TM"/>
</dbReference>
<keyword evidence="9" id="KW-1003">Cell membrane</keyword>
<evidence type="ECO:0000256" key="1">
    <source>
        <dbReference type="ARBA" id="ARBA00004141"/>
    </source>
</evidence>
<feature type="domain" description="G-protein coupled receptors family 1 profile" evidence="10">
    <location>
        <begin position="42"/>
        <end position="291"/>
    </location>
</feature>
<organism evidence="11 12">
    <name type="scientific">Phascolarctos cinereus</name>
    <name type="common">Koala</name>
    <dbReference type="NCBI Taxonomy" id="38626"/>
    <lineage>
        <taxon>Eukaryota</taxon>
        <taxon>Metazoa</taxon>
        <taxon>Chordata</taxon>
        <taxon>Craniata</taxon>
        <taxon>Vertebrata</taxon>
        <taxon>Euteleostomi</taxon>
        <taxon>Mammalia</taxon>
        <taxon>Metatheria</taxon>
        <taxon>Diprotodontia</taxon>
        <taxon>Phascolarctidae</taxon>
        <taxon>Phascolarctos</taxon>
    </lineage>
</organism>
<dbReference type="PANTHER" id="PTHR48018">
    <property type="entry name" value="OLFACTORY RECEPTOR"/>
    <property type="match status" value="1"/>
</dbReference>
<dbReference type="RefSeq" id="XP_020831833.1">
    <property type="nucleotide sequence ID" value="XM_020976174.1"/>
</dbReference>
<feature type="transmembrane region" description="Helical" evidence="9">
    <location>
        <begin position="239"/>
        <end position="262"/>
    </location>
</feature>
<dbReference type="Proteomes" id="UP000515140">
    <property type="component" value="Unplaced"/>
</dbReference>
<evidence type="ECO:0000256" key="8">
    <source>
        <dbReference type="RuleBase" id="RU000688"/>
    </source>
</evidence>
<comment type="similarity">
    <text evidence="8">Belongs to the G-protein coupled receptor 1 family.</text>
</comment>
<keyword evidence="2 8" id="KW-0812">Transmembrane</keyword>
<evidence type="ECO:0000256" key="2">
    <source>
        <dbReference type="ARBA" id="ARBA00022692"/>
    </source>
</evidence>
<dbReference type="PRINTS" id="PR00237">
    <property type="entry name" value="GPCRRHODOPSN"/>
</dbReference>
<keyword evidence="6 8" id="KW-0675">Receptor</keyword>
<protein>
    <recommendedName>
        <fullName evidence="9">Olfactory receptor</fullName>
    </recommendedName>
</protein>
<dbReference type="CDD" id="cd15407">
    <property type="entry name" value="7tmA_OR5B-like"/>
    <property type="match status" value="1"/>
</dbReference>
<keyword evidence="9" id="KW-0716">Sensory transduction</keyword>
<dbReference type="GO" id="GO:0004984">
    <property type="term" value="F:olfactory receptor activity"/>
    <property type="evidence" value="ECO:0007669"/>
    <property type="project" value="InterPro"/>
</dbReference>
<evidence type="ECO:0000259" key="10">
    <source>
        <dbReference type="PROSITE" id="PS50262"/>
    </source>
</evidence>
<name>A0A6P5JEM1_PHACI</name>
<gene>
    <name evidence="12" type="primary">LOC110200769</name>
</gene>
<keyword evidence="7 8" id="KW-0807">Transducer</keyword>
<dbReference type="GeneID" id="110200769"/>
<evidence type="ECO:0000256" key="6">
    <source>
        <dbReference type="ARBA" id="ARBA00023170"/>
    </source>
</evidence>
<reference evidence="12" key="1">
    <citation type="submission" date="2025-08" db="UniProtKB">
        <authorList>
            <consortium name="RefSeq"/>
        </authorList>
    </citation>
    <scope>IDENTIFICATION</scope>
    <source>
        <tissue evidence="12">Spleen</tissue>
    </source>
</reference>